<feature type="transmembrane region" description="Helical" evidence="2">
    <location>
        <begin position="257"/>
        <end position="281"/>
    </location>
</feature>
<dbReference type="OrthoDB" id="127699at2759"/>
<evidence type="ECO:0000256" key="1">
    <source>
        <dbReference type="SAM" id="MobiDB-lite"/>
    </source>
</evidence>
<evidence type="ECO:0000259" key="3">
    <source>
        <dbReference type="PROSITE" id="PS50011"/>
    </source>
</evidence>
<dbReference type="Gene3D" id="3.30.200.20">
    <property type="entry name" value="Phosphorylase Kinase, domain 1"/>
    <property type="match status" value="1"/>
</dbReference>
<organism evidence="4 5">
    <name type="scientific">Phytophthora lilii</name>
    <dbReference type="NCBI Taxonomy" id="2077276"/>
    <lineage>
        <taxon>Eukaryota</taxon>
        <taxon>Sar</taxon>
        <taxon>Stramenopiles</taxon>
        <taxon>Oomycota</taxon>
        <taxon>Peronosporomycetes</taxon>
        <taxon>Peronosporales</taxon>
        <taxon>Peronosporaceae</taxon>
        <taxon>Phytophthora</taxon>
    </lineage>
</organism>
<dbReference type="AlphaFoldDB" id="A0A9W6YI56"/>
<dbReference type="PANTHER" id="PTHR44329">
    <property type="entry name" value="SERINE/THREONINE-PROTEIN KINASE TNNI3K-RELATED"/>
    <property type="match status" value="1"/>
</dbReference>
<keyword evidence="2" id="KW-0812">Transmembrane</keyword>
<dbReference type="SUPFAM" id="SSF56112">
    <property type="entry name" value="Protein kinase-like (PK-like)"/>
    <property type="match status" value="1"/>
</dbReference>
<evidence type="ECO:0000256" key="2">
    <source>
        <dbReference type="SAM" id="Phobius"/>
    </source>
</evidence>
<proteinExistence type="predicted"/>
<comment type="caution">
    <text evidence="4">The sequence shown here is derived from an EMBL/GenBank/DDBJ whole genome shotgun (WGS) entry which is preliminary data.</text>
</comment>
<keyword evidence="5" id="KW-1185">Reference proteome</keyword>
<dbReference type="Proteomes" id="UP001165083">
    <property type="component" value="Unassembled WGS sequence"/>
</dbReference>
<feature type="domain" description="Protein kinase" evidence="3">
    <location>
        <begin position="358"/>
        <end position="628"/>
    </location>
</feature>
<reference evidence="4" key="1">
    <citation type="submission" date="2023-04" db="EMBL/GenBank/DDBJ databases">
        <title>Phytophthora lilii NBRC 32176.</title>
        <authorList>
            <person name="Ichikawa N."/>
            <person name="Sato H."/>
            <person name="Tonouchi N."/>
        </authorList>
    </citation>
    <scope>NUCLEOTIDE SEQUENCE</scope>
    <source>
        <strain evidence="4">NBRC 32176</strain>
    </source>
</reference>
<evidence type="ECO:0000313" key="5">
    <source>
        <dbReference type="Proteomes" id="UP001165083"/>
    </source>
</evidence>
<protein>
    <submittedName>
        <fullName evidence="4">Unnamed protein product</fullName>
    </submittedName>
</protein>
<sequence>MPDPLHFSGCLVPPHTLAAHSPFVAVGANQKPNAAICSLVAAGNGRCNRHGGLHAAGRRGFLRQQLRLHAGVLAISNADDCADSTCYSSDFGNDTYYLTVTCNVTDTFDYAAQTFSDFNYVIVEFYQTGSECEATNLTEADAFAASGSCQIASADGNSSVIASLYSNGSLSISYYSNDACGGDSFYVFALDSADVSSGNCIDGAYKVYSSASANGIPGSASTSSASGASVSSSSSSAASSGNSATTESGGSSLSTGAIIGIIVGVVVVLLLVAVGLFCLWYRRRSKKAEGSSQFTPGEDKYGEGDAYPGMVSPTTGHKSTVSGTTGNDSNSLGLGPRSLGGLWDDEIVATARIPREKVLVQQLISRGGYGEVYYGLFNGQHVAVKMLLPESRKSVKHVNDFLAEVKVMATLDHPRIVKFVGVAWDSLTDLCVVSEYMEGGDLRALLASYDAQNHPQGFDRTKVTIALHVAHALTYLHSLEPPILHRDLKSKNILLSSDLEAKVTDFGISRERVDRTMTAGVGTSLWMAPEVMMGERYDGKADTFSFGVVLSELDLHALPYAHAKDASNFGRKMPDTAILQMVALGKLRVEFSSGALASMVELGTACVSVDPKARPTAAEALYRLQTILRQDL</sequence>
<feature type="compositionally biased region" description="Polar residues" evidence="1">
    <location>
        <begin position="312"/>
        <end position="328"/>
    </location>
</feature>
<name>A0A9W6YI56_9STRA</name>
<feature type="region of interest" description="Disordered" evidence="1">
    <location>
        <begin position="290"/>
        <end position="333"/>
    </location>
</feature>
<dbReference type="InterPro" id="IPR000719">
    <property type="entry name" value="Prot_kinase_dom"/>
</dbReference>
<evidence type="ECO:0000313" key="4">
    <source>
        <dbReference type="EMBL" id="GMF65569.1"/>
    </source>
</evidence>
<dbReference type="InterPro" id="IPR008271">
    <property type="entry name" value="Ser/Thr_kinase_AS"/>
</dbReference>
<dbReference type="InterPro" id="IPR051681">
    <property type="entry name" value="Ser/Thr_Kinases-Pseudokinases"/>
</dbReference>
<accession>A0A9W6YI56</accession>
<dbReference type="PROSITE" id="PS50011">
    <property type="entry name" value="PROTEIN_KINASE_DOM"/>
    <property type="match status" value="1"/>
</dbReference>
<gene>
    <name evidence="4" type="ORF">Plil01_001821000</name>
</gene>
<dbReference type="PANTHER" id="PTHR44329:SF214">
    <property type="entry name" value="PROTEIN KINASE DOMAIN-CONTAINING PROTEIN"/>
    <property type="match status" value="1"/>
</dbReference>
<dbReference type="GO" id="GO:0004674">
    <property type="term" value="F:protein serine/threonine kinase activity"/>
    <property type="evidence" value="ECO:0007669"/>
    <property type="project" value="TreeGrafter"/>
</dbReference>
<keyword evidence="2" id="KW-0472">Membrane</keyword>
<dbReference type="SMART" id="SM00220">
    <property type="entry name" value="S_TKc"/>
    <property type="match status" value="1"/>
</dbReference>
<dbReference type="EMBL" id="BSXW01012483">
    <property type="protein sequence ID" value="GMF65569.1"/>
    <property type="molecule type" value="Genomic_DNA"/>
</dbReference>
<dbReference type="InterPro" id="IPR011009">
    <property type="entry name" value="Kinase-like_dom_sf"/>
</dbReference>
<keyword evidence="2" id="KW-1133">Transmembrane helix</keyword>
<dbReference type="GO" id="GO:0005524">
    <property type="term" value="F:ATP binding"/>
    <property type="evidence" value="ECO:0007669"/>
    <property type="project" value="InterPro"/>
</dbReference>
<dbReference type="Pfam" id="PF00069">
    <property type="entry name" value="Pkinase"/>
    <property type="match status" value="1"/>
</dbReference>
<dbReference type="Gene3D" id="1.10.510.10">
    <property type="entry name" value="Transferase(Phosphotransferase) domain 1"/>
    <property type="match status" value="1"/>
</dbReference>
<dbReference type="PROSITE" id="PS00108">
    <property type="entry name" value="PROTEIN_KINASE_ST"/>
    <property type="match status" value="1"/>
</dbReference>